<dbReference type="Pfam" id="PF16827">
    <property type="entry name" value="zf-HC3"/>
    <property type="match status" value="1"/>
</dbReference>
<sequence>MNTIESGTRAPRLYRWYSHAGERHAIARALAAGDPGETLCEESIASVSAILAVGFYPTCRKCSEEWGKQIAQGNTS</sequence>
<dbReference type="InterPro" id="IPR031795">
    <property type="entry name" value="Zf-HC3"/>
</dbReference>
<accession>A0ABX9DWA6</accession>
<keyword evidence="2" id="KW-1185">Reference proteome</keyword>
<evidence type="ECO:0000313" key="1">
    <source>
        <dbReference type="EMBL" id="RAS59574.1"/>
    </source>
</evidence>
<protein>
    <submittedName>
        <fullName evidence="1">Zinc finger protein</fullName>
    </submittedName>
</protein>
<name>A0ABX9DWA6_9PSEU</name>
<proteinExistence type="predicted"/>
<gene>
    <name evidence="1" type="ORF">C8D87_114186</name>
</gene>
<dbReference type="Proteomes" id="UP000248714">
    <property type="component" value="Unassembled WGS sequence"/>
</dbReference>
<evidence type="ECO:0000313" key="2">
    <source>
        <dbReference type="Proteomes" id="UP000248714"/>
    </source>
</evidence>
<organism evidence="1 2">
    <name type="scientific">Lentzea atacamensis</name>
    <dbReference type="NCBI Taxonomy" id="531938"/>
    <lineage>
        <taxon>Bacteria</taxon>
        <taxon>Bacillati</taxon>
        <taxon>Actinomycetota</taxon>
        <taxon>Actinomycetes</taxon>
        <taxon>Pseudonocardiales</taxon>
        <taxon>Pseudonocardiaceae</taxon>
        <taxon>Lentzea</taxon>
    </lineage>
</organism>
<dbReference type="EMBL" id="QLTT01000014">
    <property type="protein sequence ID" value="RAS59574.1"/>
    <property type="molecule type" value="Genomic_DNA"/>
</dbReference>
<dbReference type="RefSeq" id="WP_170166782.1">
    <property type="nucleotide sequence ID" value="NZ_QLTT01000014.1"/>
</dbReference>
<comment type="caution">
    <text evidence="1">The sequence shown here is derived from an EMBL/GenBank/DDBJ whole genome shotgun (WGS) entry which is preliminary data.</text>
</comment>
<reference evidence="1 2" key="1">
    <citation type="submission" date="2018-06" db="EMBL/GenBank/DDBJ databases">
        <title>Genomic Encyclopedia of Type Strains, Phase IV (KMG-IV): sequencing the most valuable type-strain genomes for metagenomic binning, comparative biology and taxonomic classification.</title>
        <authorList>
            <person name="Goeker M."/>
        </authorList>
    </citation>
    <scope>NUCLEOTIDE SEQUENCE [LARGE SCALE GENOMIC DNA]</scope>
    <source>
        <strain evidence="1 2">DSM 45479</strain>
    </source>
</reference>